<dbReference type="UniPathway" id="UPA00343"/>
<dbReference type="UniPathway" id="UPA00544"/>
<sequence length="375" mass="40002">MANNNLSGGLYIGLLSGTSIDGVDSALVRLSDQGMVEKTLATATTPFPRGMAEEIRSLGAKTPLERVCEIDYRLADAFAAAATSMLEQAPANEVVTAIGCHGQTIWHNSQSYPPTSVQLGDANRIAAQTGVQVVTDFRRRDIAEGGQGAPLAPAFHKHCLSKPHESKAILNLGGIANITLLPIEAPASTPVSGFDTGPANTLLDAWIRKCHGISYDGGGRWAATGNVDGNLLTRLLEDPYFIQPPPKSTGPEHFSLEWLLKHLDQSFAAEDVQATLVELTAASVAESINRWGGADIDRIYVCGGGAHNQLLMQRLREWCHPTDVTTTASIGIDPDYVEALAFAWLAWARLNHLPGNLPCVTGAHRPAVLGSLYAI</sequence>
<proteinExistence type="inferred from homology"/>
<evidence type="ECO:0000313" key="2">
    <source>
        <dbReference type="EMBL" id="BAU56313.2"/>
    </source>
</evidence>
<gene>
    <name evidence="1 2" type="primary">anmK</name>
    <name evidence="2" type="ORF">HH1059_22450</name>
</gene>
<keyword evidence="1" id="KW-0119">Carbohydrate metabolism</keyword>
<keyword evidence="1 2" id="KW-0418">Kinase</keyword>
<dbReference type="PANTHER" id="PTHR30605:SF0">
    <property type="entry name" value="ANHYDRO-N-ACETYLMURAMIC ACID KINASE"/>
    <property type="match status" value="1"/>
</dbReference>
<dbReference type="EMBL" id="AP017372">
    <property type="protein sequence ID" value="BAU56313.2"/>
    <property type="molecule type" value="Genomic_DNA"/>
</dbReference>
<dbReference type="PANTHER" id="PTHR30605">
    <property type="entry name" value="ANHYDRO-N-ACETYLMURAMIC ACID KINASE"/>
    <property type="match status" value="1"/>
</dbReference>
<comment type="similarity">
    <text evidence="1">Belongs to the anhydro-N-acetylmuramic acid kinase family.</text>
</comment>
<dbReference type="Gene3D" id="3.30.420.40">
    <property type="match status" value="2"/>
</dbReference>
<comment type="catalytic activity">
    <reaction evidence="1">
        <text>1,6-anhydro-N-acetyl-beta-muramate + ATP + H2O = N-acetyl-D-muramate 6-phosphate + ADP + H(+)</text>
        <dbReference type="Rhea" id="RHEA:24952"/>
        <dbReference type="ChEBI" id="CHEBI:15377"/>
        <dbReference type="ChEBI" id="CHEBI:15378"/>
        <dbReference type="ChEBI" id="CHEBI:30616"/>
        <dbReference type="ChEBI" id="CHEBI:58690"/>
        <dbReference type="ChEBI" id="CHEBI:58722"/>
        <dbReference type="ChEBI" id="CHEBI:456216"/>
        <dbReference type="EC" id="2.7.1.170"/>
    </reaction>
</comment>
<dbReference type="HAMAP" id="MF_01270">
    <property type="entry name" value="AnhMurNAc_kinase"/>
    <property type="match status" value="1"/>
</dbReference>
<dbReference type="AlphaFoldDB" id="A0A0X8X7C1"/>
<dbReference type="GO" id="GO:0005524">
    <property type="term" value="F:ATP binding"/>
    <property type="evidence" value="ECO:0007669"/>
    <property type="project" value="UniProtKB-UniRule"/>
</dbReference>
<dbReference type="Pfam" id="PF03702">
    <property type="entry name" value="AnmK"/>
    <property type="match status" value="1"/>
</dbReference>
<dbReference type="GO" id="GO:0097175">
    <property type="term" value="P:1,6-anhydro-N-acetyl-beta-muramic acid catabolic process"/>
    <property type="evidence" value="ECO:0007669"/>
    <property type="project" value="UniProtKB-UniRule"/>
</dbReference>
<dbReference type="OrthoDB" id="9763949at2"/>
<protein>
    <recommendedName>
        <fullName evidence="1">Anhydro-N-acetylmuramic acid kinase</fullName>
        <ecNumber evidence="1">2.7.1.170</ecNumber>
    </recommendedName>
    <alternativeName>
        <fullName evidence="1">AnhMurNAc kinase</fullName>
    </alternativeName>
</protein>
<comment type="pathway">
    <text evidence="1">Cell wall biogenesis; peptidoglycan recycling.</text>
</comment>
<dbReference type="SUPFAM" id="SSF53067">
    <property type="entry name" value="Actin-like ATPase domain"/>
    <property type="match status" value="1"/>
</dbReference>
<dbReference type="NCBIfam" id="NF007139">
    <property type="entry name" value="PRK09585.1-3"/>
    <property type="match status" value="1"/>
</dbReference>
<dbReference type="CDD" id="cd24050">
    <property type="entry name" value="ASKHA_NBD_ANMK"/>
    <property type="match status" value="1"/>
</dbReference>
<evidence type="ECO:0000313" key="3">
    <source>
        <dbReference type="Proteomes" id="UP000218890"/>
    </source>
</evidence>
<feature type="binding site" evidence="1">
    <location>
        <begin position="17"/>
        <end position="24"/>
    </location>
    <ligand>
        <name>ATP</name>
        <dbReference type="ChEBI" id="CHEBI:30616"/>
    </ligand>
</feature>
<dbReference type="InterPro" id="IPR005338">
    <property type="entry name" value="Anhydro_N_Ac-Mur_kinase"/>
</dbReference>
<evidence type="ECO:0000256" key="1">
    <source>
        <dbReference type="HAMAP-Rule" id="MF_01270"/>
    </source>
</evidence>
<dbReference type="InterPro" id="IPR043129">
    <property type="entry name" value="ATPase_NBD"/>
</dbReference>
<accession>A0A0X8X7C1</accession>
<dbReference type="GO" id="GO:0006040">
    <property type="term" value="P:amino sugar metabolic process"/>
    <property type="evidence" value="ECO:0007669"/>
    <property type="project" value="InterPro"/>
</dbReference>
<dbReference type="EC" id="2.7.1.170" evidence="1"/>
<keyword evidence="1" id="KW-0808">Transferase</keyword>
<dbReference type="GO" id="GO:0009254">
    <property type="term" value="P:peptidoglycan turnover"/>
    <property type="evidence" value="ECO:0007669"/>
    <property type="project" value="UniProtKB-UniRule"/>
</dbReference>
<dbReference type="GO" id="GO:0016773">
    <property type="term" value="F:phosphotransferase activity, alcohol group as acceptor"/>
    <property type="evidence" value="ECO:0007669"/>
    <property type="project" value="UniProtKB-UniRule"/>
</dbReference>
<keyword evidence="1" id="KW-0067">ATP-binding</keyword>
<organism evidence="2 3">
    <name type="scientific">Halorhodospira halochloris</name>
    <name type="common">Ectothiorhodospira halochloris</name>
    <dbReference type="NCBI Taxonomy" id="1052"/>
    <lineage>
        <taxon>Bacteria</taxon>
        <taxon>Pseudomonadati</taxon>
        <taxon>Pseudomonadota</taxon>
        <taxon>Gammaproteobacteria</taxon>
        <taxon>Chromatiales</taxon>
        <taxon>Ectothiorhodospiraceae</taxon>
        <taxon>Halorhodospira</taxon>
    </lineage>
</organism>
<dbReference type="RefSeq" id="WP_096406015.1">
    <property type="nucleotide sequence ID" value="NZ_AP017372.2"/>
</dbReference>
<keyword evidence="3" id="KW-1185">Reference proteome</keyword>
<dbReference type="GO" id="GO:0016301">
    <property type="term" value="F:kinase activity"/>
    <property type="evidence" value="ECO:0007669"/>
    <property type="project" value="UniProtKB-KW"/>
</dbReference>
<comment type="pathway">
    <text evidence="1">Amino-sugar metabolism; 1,6-anhydro-N-acetylmuramate degradation.</text>
</comment>
<name>A0A0X8X7C1_HALHR</name>
<dbReference type="Proteomes" id="UP000218890">
    <property type="component" value="Chromosome"/>
</dbReference>
<dbReference type="KEGG" id="hhk:HH1059_22450"/>
<comment type="function">
    <text evidence="1">Catalyzes the specific phosphorylation of 1,6-anhydro-N-acetylmuramic acid (anhMurNAc) with the simultaneous cleavage of the 1,6-anhydro ring, generating MurNAc-6-P. Is required for the utilization of anhMurNAc either imported from the medium or derived from its own cell wall murein, and thus plays a role in cell wall recycling.</text>
</comment>
<keyword evidence="1" id="KW-0547">Nucleotide-binding</keyword>
<reference evidence="2" key="1">
    <citation type="submission" date="2016-02" db="EMBL/GenBank/DDBJ databases">
        <title>Halorhodospira halochloris DSM-1059 complete genome, version 2.</title>
        <authorList>
            <person name="Tsukatani Y."/>
        </authorList>
    </citation>
    <scope>NUCLEOTIDE SEQUENCE</scope>
    <source>
        <strain evidence="2">DSM 1059</strain>
    </source>
</reference>